<dbReference type="Pfam" id="PF14941">
    <property type="entry name" value="OAF_N"/>
    <property type="match status" value="1"/>
</dbReference>
<dbReference type="InterPro" id="IPR053894">
    <property type="entry name" value="OAF_N"/>
</dbReference>
<evidence type="ECO:0000313" key="3">
    <source>
        <dbReference type="EMBL" id="CAD7622547.1"/>
    </source>
</evidence>
<feature type="signal peptide" evidence="1">
    <location>
        <begin position="1"/>
        <end position="31"/>
    </location>
</feature>
<dbReference type="AlphaFoldDB" id="A0A7R9KGR4"/>
<feature type="domain" description="Out at first protein BRICHOS-like" evidence="2">
    <location>
        <begin position="63"/>
        <end position="154"/>
    </location>
</feature>
<feature type="chain" id="PRO_5036210929" description="Out at first protein BRICHOS-like domain-containing protein" evidence="1">
    <location>
        <begin position="32"/>
        <end position="154"/>
    </location>
</feature>
<gene>
    <name evidence="3" type="ORF">OSB1V03_LOCUS3010</name>
</gene>
<accession>A0A7R9KGR4</accession>
<dbReference type="OrthoDB" id="5947176at2759"/>
<dbReference type="EMBL" id="CAJPIZ010001155">
    <property type="protein sequence ID" value="CAG2102977.1"/>
    <property type="molecule type" value="Genomic_DNA"/>
</dbReference>
<organism evidence="3">
    <name type="scientific">Medioppia subpectinata</name>
    <dbReference type="NCBI Taxonomy" id="1979941"/>
    <lineage>
        <taxon>Eukaryota</taxon>
        <taxon>Metazoa</taxon>
        <taxon>Ecdysozoa</taxon>
        <taxon>Arthropoda</taxon>
        <taxon>Chelicerata</taxon>
        <taxon>Arachnida</taxon>
        <taxon>Acari</taxon>
        <taxon>Acariformes</taxon>
        <taxon>Sarcoptiformes</taxon>
        <taxon>Oribatida</taxon>
        <taxon>Brachypylina</taxon>
        <taxon>Oppioidea</taxon>
        <taxon>Oppiidae</taxon>
        <taxon>Medioppia</taxon>
    </lineage>
</organism>
<dbReference type="PANTHER" id="PTHR13423:SF2">
    <property type="entry name" value="OUT AT FIRST PROTEIN HOMOLOG"/>
    <property type="match status" value="1"/>
</dbReference>
<dbReference type="Proteomes" id="UP000759131">
    <property type="component" value="Unassembled WGS sequence"/>
</dbReference>
<reference evidence="3" key="1">
    <citation type="submission" date="2020-11" db="EMBL/GenBank/DDBJ databases">
        <authorList>
            <person name="Tran Van P."/>
        </authorList>
    </citation>
    <scope>NUCLEOTIDE SEQUENCE</scope>
</reference>
<evidence type="ECO:0000313" key="4">
    <source>
        <dbReference type="Proteomes" id="UP000759131"/>
    </source>
</evidence>
<dbReference type="InterPro" id="IPR026315">
    <property type="entry name" value="Oaf"/>
</dbReference>
<evidence type="ECO:0000256" key="1">
    <source>
        <dbReference type="SAM" id="SignalP"/>
    </source>
</evidence>
<name>A0A7R9KGR4_9ACAR</name>
<protein>
    <recommendedName>
        <fullName evidence="2">Out at first protein BRICHOS-like domain-containing protein</fullName>
    </recommendedName>
</protein>
<evidence type="ECO:0000259" key="2">
    <source>
        <dbReference type="Pfam" id="PF14941"/>
    </source>
</evidence>
<proteinExistence type="predicted"/>
<dbReference type="EMBL" id="OC855730">
    <property type="protein sequence ID" value="CAD7622547.1"/>
    <property type="molecule type" value="Genomic_DNA"/>
</dbReference>
<sequence>MSWCPPNGTCRTSIGSTLTILWLTLWVTVWQLSVVCEHVSDTGSDATPAANDGHSSAPAVDDHLVINVMNGGQEVYQEVIAANTTDDVITVDFLETDASLITQFIDFKAEVQIFRIYRLGEQDLNESQYKVYCFVTHLLRNEFISSDAMSKLRQ</sequence>
<keyword evidence="1" id="KW-0732">Signal</keyword>
<dbReference type="PANTHER" id="PTHR13423">
    <property type="entry name" value="OUT AT FIRST"/>
    <property type="match status" value="1"/>
</dbReference>
<feature type="non-terminal residue" evidence="3">
    <location>
        <position position="1"/>
    </location>
</feature>
<keyword evidence="4" id="KW-1185">Reference proteome</keyword>